<dbReference type="KEGG" id="lma:LMJF_07_1035"/>
<dbReference type="VEuPathDB" id="TriTrypDB:LMJSD75_070018000"/>
<organism evidence="1 2">
    <name type="scientific">Leishmania major</name>
    <dbReference type="NCBI Taxonomy" id="5664"/>
    <lineage>
        <taxon>Eukaryota</taxon>
        <taxon>Discoba</taxon>
        <taxon>Euglenozoa</taxon>
        <taxon>Kinetoplastea</taxon>
        <taxon>Metakinetoplastina</taxon>
        <taxon>Trypanosomatida</taxon>
        <taxon>Trypanosomatidae</taxon>
        <taxon>Leishmaniinae</taxon>
        <taxon>Leishmania</taxon>
    </lineage>
</organism>
<dbReference type="GeneID" id="12982576"/>
<evidence type="ECO:0000313" key="1">
    <source>
        <dbReference type="EMBL" id="CBZ05784.1"/>
    </source>
</evidence>
<dbReference type="VEuPathDB" id="TriTrypDB:LMJFC_070018400"/>
<dbReference type="Proteomes" id="UP000000542">
    <property type="component" value="Chromosome 7"/>
</dbReference>
<dbReference type="HOGENOM" id="CLU_1430566_0_0_1"/>
<dbReference type="VEuPathDB" id="TriTrypDB:LMJLV39_070017700"/>
<protein>
    <submittedName>
        <fullName evidence="1">Uncharacterized protein</fullName>
    </submittedName>
</protein>
<evidence type="ECO:0000313" key="2">
    <source>
        <dbReference type="Proteomes" id="UP000000542"/>
    </source>
</evidence>
<reference evidence="1 2" key="2">
    <citation type="journal article" date="2011" name="Genome Res.">
        <title>Chromosome and gene copy number variation allow major structural change between species and strains of Leishmania.</title>
        <authorList>
            <person name="Rogers M.B."/>
            <person name="Hilley J.D."/>
            <person name="Dickens N.J."/>
            <person name="Wilkes J."/>
            <person name="Bates P.A."/>
            <person name="Depledge D.P."/>
            <person name="Harris D."/>
            <person name="Her Y."/>
            <person name="Herzyk P."/>
            <person name="Imamura H."/>
            <person name="Otto T.D."/>
            <person name="Sanders M."/>
            <person name="Seeger K."/>
            <person name="Dujardin J.C."/>
            <person name="Berriman M."/>
            <person name="Smith D.F."/>
            <person name="Hertz-Fowler C."/>
            <person name="Mottram J.C."/>
        </authorList>
    </citation>
    <scope>NUCLEOTIDE SEQUENCE [LARGE SCALE GENOMIC DNA]</scope>
    <source>
        <strain evidence="2">MHOM/IL/81/Friedlin</strain>
    </source>
</reference>
<gene>
    <name evidence="1" type="ORF">LMJF_07_1035</name>
</gene>
<accession>E9ACQ3</accession>
<dbReference type="EMBL" id="FR796403">
    <property type="protein sequence ID" value="CBZ05784.1"/>
    <property type="molecule type" value="Genomic_DNA"/>
</dbReference>
<dbReference type="RefSeq" id="XP_003721778.1">
    <property type="nucleotide sequence ID" value="XM_003721730.1"/>
</dbReference>
<dbReference type="eggNOG" id="ENOG502SN8H">
    <property type="taxonomic scope" value="Eukaryota"/>
</dbReference>
<dbReference type="InParanoid" id="E9ACQ3"/>
<keyword evidence="2" id="KW-1185">Reference proteome</keyword>
<sequence length="190" mass="20391">MRCATRISRSLFKGADRGTGSPWCGTSIVRAVGAIHGLQVGTLDITGVSAGLQCTLSTSSFFSVDDDGGGGPAAPLLPSERAELHTPGVVAQPEMSTEGSVYIVHVVGPAAFVAVVAEVLSDDVLVDLAGRYHVEPYAYWRSGKHKCPTVRLSYDRLRRTEDSLRILRAPDNTVARQRRLYHAVFLASQP</sequence>
<reference evidence="1 2" key="1">
    <citation type="journal article" date="2005" name="Science">
        <title>The genome of the kinetoplastid parasite, Leishmania major.</title>
        <authorList>
            <person name="Ivens A.C."/>
            <person name="Peacock C.S."/>
            <person name="Worthey E.A."/>
            <person name="Murphy L."/>
            <person name="Aggarwal G."/>
            <person name="Berriman M."/>
            <person name="Sisk E."/>
            <person name="Rajandream M.A."/>
            <person name="Adlem E."/>
            <person name="Aert R."/>
            <person name="Anupama A."/>
            <person name="Apostolou Z."/>
            <person name="Attipoe P."/>
            <person name="Bason N."/>
            <person name="Bauser C."/>
            <person name="Beck A."/>
            <person name="Beverley S.M."/>
            <person name="Bianchettin G."/>
            <person name="Borzym K."/>
            <person name="Bothe G."/>
            <person name="Bruschi C.V."/>
            <person name="Collins M."/>
            <person name="Cadag E."/>
            <person name="Ciarloni L."/>
            <person name="Clayton C."/>
            <person name="Coulson R.M."/>
            <person name="Cronin A."/>
            <person name="Cruz A.K."/>
            <person name="Davies R.M."/>
            <person name="De Gaudenzi J."/>
            <person name="Dobson D.E."/>
            <person name="Duesterhoeft A."/>
            <person name="Fazelina G."/>
            <person name="Fosker N."/>
            <person name="Frasch A.C."/>
            <person name="Fraser A."/>
            <person name="Fuchs M."/>
            <person name="Gabel C."/>
            <person name="Goble A."/>
            <person name="Goffeau A."/>
            <person name="Harris D."/>
            <person name="Hertz-Fowler C."/>
            <person name="Hilbert H."/>
            <person name="Horn D."/>
            <person name="Huang Y."/>
            <person name="Klages S."/>
            <person name="Knights A."/>
            <person name="Kube M."/>
            <person name="Larke N."/>
            <person name="Litvin L."/>
            <person name="Lord A."/>
            <person name="Louie T."/>
            <person name="Marra M."/>
            <person name="Masuy D."/>
            <person name="Matthews K."/>
            <person name="Michaeli S."/>
            <person name="Mottram J.C."/>
            <person name="Muller-Auer S."/>
            <person name="Munden H."/>
            <person name="Nelson S."/>
            <person name="Norbertczak H."/>
            <person name="Oliver K."/>
            <person name="O'neil S."/>
            <person name="Pentony M."/>
            <person name="Pohl T.M."/>
            <person name="Price C."/>
            <person name="Purnelle B."/>
            <person name="Quail M.A."/>
            <person name="Rabbinowitsch E."/>
            <person name="Reinhardt R."/>
            <person name="Rieger M."/>
            <person name="Rinta J."/>
            <person name="Robben J."/>
            <person name="Robertson L."/>
            <person name="Ruiz J.C."/>
            <person name="Rutter S."/>
            <person name="Saunders D."/>
            <person name="Schafer M."/>
            <person name="Schein J."/>
            <person name="Schwartz D.C."/>
            <person name="Seeger K."/>
            <person name="Seyler A."/>
            <person name="Sharp S."/>
            <person name="Shin H."/>
            <person name="Sivam D."/>
            <person name="Squares R."/>
            <person name="Squares S."/>
            <person name="Tosato V."/>
            <person name="Vogt C."/>
            <person name="Volckaert G."/>
            <person name="Wambutt R."/>
            <person name="Warren T."/>
            <person name="Wedler H."/>
            <person name="Woodward J."/>
            <person name="Zhou S."/>
            <person name="Zimmermann W."/>
            <person name="Smith D.F."/>
            <person name="Blackwell J.M."/>
            <person name="Stuart K.D."/>
            <person name="Barrell B."/>
            <person name="Myler P.J."/>
        </authorList>
    </citation>
    <scope>NUCLEOTIDE SEQUENCE [LARGE SCALE GENOMIC DNA]</scope>
    <source>
        <strain evidence="2">MHOM/IL/81/Friedlin</strain>
    </source>
</reference>
<dbReference type="OMA" id="MRCATRI"/>
<proteinExistence type="predicted"/>
<name>E9ACQ3_LEIMA</name>
<dbReference type="VEuPathDB" id="TriTrypDB:LmjF.07.1035"/>
<dbReference type="AlphaFoldDB" id="E9ACQ3"/>